<reference evidence="1" key="1">
    <citation type="submission" date="2013-12" db="EMBL/GenBank/DDBJ databases">
        <title>The Genome Sequence of Aphanomyces astaci APO3.</title>
        <authorList>
            <consortium name="The Broad Institute Genomics Platform"/>
            <person name="Russ C."/>
            <person name="Tyler B."/>
            <person name="van West P."/>
            <person name="Dieguez-Uribeondo J."/>
            <person name="Young S.K."/>
            <person name="Zeng Q."/>
            <person name="Gargeya S."/>
            <person name="Fitzgerald M."/>
            <person name="Abouelleil A."/>
            <person name="Alvarado L."/>
            <person name="Chapman S.B."/>
            <person name="Gainer-Dewar J."/>
            <person name="Goldberg J."/>
            <person name="Griggs A."/>
            <person name="Gujja S."/>
            <person name="Hansen M."/>
            <person name="Howarth C."/>
            <person name="Imamovic A."/>
            <person name="Ireland A."/>
            <person name="Larimer J."/>
            <person name="McCowan C."/>
            <person name="Murphy C."/>
            <person name="Pearson M."/>
            <person name="Poon T.W."/>
            <person name="Priest M."/>
            <person name="Roberts A."/>
            <person name="Saif S."/>
            <person name="Shea T."/>
            <person name="Sykes S."/>
            <person name="Wortman J."/>
            <person name="Nusbaum C."/>
            <person name="Birren B."/>
        </authorList>
    </citation>
    <scope>NUCLEOTIDE SEQUENCE [LARGE SCALE GENOMIC DNA]</scope>
    <source>
        <strain evidence="1">APO3</strain>
    </source>
</reference>
<organism evidence="1">
    <name type="scientific">Aphanomyces astaci</name>
    <name type="common">Crayfish plague agent</name>
    <dbReference type="NCBI Taxonomy" id="112090"/>
    <lineage>
        <taxon>Eukaryota</taxon>
        <taxon>Sar</taxon>
        <taxon>Stramenopiles</taxon>
        <taxon>Oomycota</taxon>
        <taxon>Saprolegniomycetes</taxon>
        <taxon>Saprolegniales</taxon>
        <taxon>Verrucalvaceae</taxon>
        <taxon>Aphanomyces</taxon>
    </lineage>
</organism>
<dbReference type="RefSeq" id="XP_009844957.1">
    <property type="nucleotide sequence ID" value="XM_009846655.1"/>
</dbReference>
<protein>
    <submittedName>
        <fullName evidence="1">Uncharacterized protein</fullName>
    </submittedName>
</protein>
<sequence length="133" mass="14922">MTSEKRGWPVDKVKLTKASAKFNRVVLARTLRTNKNRGDAKLYKATARPYDITLAGSTHVLNMAWAWWLWKPTSNRLNTITSISRRRRSAETATAMAQSVVGLRCTDNCAVVEIDAEKSIETTAFKCKQMSTA</sequence>
<gene>
    <name evidence="1" type="ORF">H257_17764</name>
</gene>
<evidence type="ECO:0000313" key="1">
    <source>
        <dbReference type="EMBL" id="ETV65568.1"/>
    </source>
</evidence>
<accession>W4FFR6</accession>
<dbReference type="VEuPathDB" id="FungiDB:H257_17764"/>
<name>W4FFR6_APHAT</name>
<dbReference type="GeneID" id="20819760"/>
<dbReference type="AlphaFoldDB" id="W4FFR6"/>
<dbReference type="EMBL" id="KI913231">
    <property type="protein sequence ID" value="ETV65568.1"/>
    <property type="molecule type" value="Genomic_DNA"/>
</dbReference>
<proteinExistence type="predicted"/>